<keyword evidence="3" id="KW-1185">Reference proteome</keyword>
<feature type="compositionally biased region" description="Low complexity" evidence="1">
    <location>
        <begin position="17"/>
        <end position="26"/>
    </location>
</feature>
<dbReference type="AlphaFoldDB" id="A0AAP0N0K8"/>
<evidence type="ECO:0000313" key="3">
    <source>
        <dbReference type="Proteomes" id="UP001428341"/>
    </source>
</evidence>
<sequence length="65" mass="7106">MQQPREPCINSGEPNTRARAASAASRPLRTQHASASSSISSQRASSNPAREREHQQRKASLFEST</sequence>
<feature type="region of interest" description="Disordered" evidence="1">
    <location>
        <begin position="1"/>
        <end position="65"/>
    </location>
</feature>
<accession>A0AAP0N0K8</accession>
<name>A0AAP0N0K8_9ROSI</name>
<organism evidence="2 3">
    <name type="scientific">Citrus x changshan-huyou</name>
    <dbReference type="NCBI Taxonomy" id="2935761"/>
    <lineage>
        <taxon>Eukaryota</taxon>
        <taxon>Viridiplantae</taxon>
        <taxon>Streptophyta</taxon>
        <taxon>Embryophyta</taxon>
        <taxon>Tracheophyta</taxon>
        <taxon>Spermatophyta</taxon>
        <taxon>Magnoliopsida</taxon>
        <taxon>eudicotyledons</taxon>
        <taxon>Gunneridae</taxon>
        <taxon>Pentapetalae</taxon>
        <taxon>rosids</taxon>
        <taxon>malvids</taxon>
        <taxon>Sapindales</taxon>
        <taxon>Rutaceae</taxon>
        <taxon>Aurantioideae</taxon>
        <taxon>Citrus</taxon>
    </lineage>
</organism>
<evidence type="ECO:0000313" key="2">
    <source>
        <dbReference type="EMBL" id="KAK9230642.1"/>
    </source>
</evidence>
<dbReference type="EMBL" id="JBCGBO010000001">
    <property type="protein sequence ID" value="KAK9230642.1"/>
    <property type="molecule type" value="Genomic_DNA"/>
</dbReference>
<feature type="compositionally biased region" description="Low complexity" evidence="1">
    <location>
        <begin position="33"/>
        <end position="46"/>
    </location>
</feature>
<proteinExistence type="predicted"/>
<comment type="caution">
    <text evidence="2">The sequence shown here is derived from an EMBL/GenBank/DDBJ whole genome shotgun (WGS) entry which is preliminary data.</text>
</comment>
<reference evidence="2 3" key="1">
    <citation type="submission" date="2024-05" db="EMBL/GenBank/DDBJ databases">
        <title>Haplotype-resolved chromosome-level genome assembly of Huyou (Citrus changshanensis).</title>
        <authorList>
            <person name="Miao C."/>
            <person name="Chen W."/>
            <person name="Wu Y."/>
            <person name="Wang L."/>
            <person name="Zhao S."/>
            <person name="Grierson D."/>
            <person name="Xu C."/>
            <person name="Chen K."/>
        </authorList>
    </citation>
    <scope>NUCLEOTIDE SEQUENCE [LARGE SCALE GENOMIC DNA]</scope>
    <source>
        <strain evidence="2">01-14</strain>
        <tissue evidence="2">Leaf</tissue>
    </source>
</reference>
<gene>
    <name evidence="2" type="ORF">WN944_023614</name>
</gene>
<dbReference type="Proteomes" id="UP001428341">
    <property type="component" value="Unassembled WGS sequence"/>
</dbReference>
<protein>
    <submittedName>
        <fullName evidence="2">Uncharacterized protein</fullName>
    </submittedName>
</protein>
<evidence type="ECO:0000256" key="1">
    <source>
        <dbReference type="SAM" id="MobiDB-lite"/>
    </source>
</evidence>